<organism evidence="6 7">
    <name type="scientific">Escallonia rubra</name>
    <dbReference type="NCBI Taxonomy" id="112253"/>
    <lineage>
        <taxon>Eukaryota</taxon>
        <taxon>Viridiplantae</taxon>
        <taxon>Streptophyta</taxon>
        <taxon>Embryophyta</taxon>
        <taxon>Tracheophyta</taxon>
        <taxon>Spermatophyta</taxon>
        <taxon>Magnoliopsida</taxon>
        <taxon>eudicotyledons</taxon>
        <taxon>Gunneridae</taxon>
        <taxon>Pentapetalae</taxon>
        <taxon>asterids</taxon>
        <taxon>campanulids</taxon>
        <taxon>Escalloniales</taxon>
        <taxon>Escalloniaceae</taxon>
        <taxon>Escallonia</taxon>
    </lineage>
</organism>
<dbReference type="Proteomes" id="UP001187471">
    <property type="component" value="Unassembled WGS sequence"/>
</dbReference>
<keyword evidence="4" id="KW-0150">Chloroplast</keyword>
<name>A0AA88U766_9ASTE</name>
<keyword evidence="7" id="KW-1185">Reference proteome</keyword>
<accession>A0AA88U766</accession>
<keyword evidence="5" id="KW-0934">Plastid</keyword>
<dbReference type="Pfam" id="PF10839">
    <property type="entry name" value="DUF2647"/>
    <property type="match status" value="1"/>
</dbReference>
<evidence type="ECO:0000256" key="3">
    <source>
        <dbReference type="ARBA" id="ARBA00021456"/>
    </source>
</evidence>
<evidence type="ECO:0000256" key="1">
    <source>
        <dbReference type="ARBA" id="ARBA00004229"/>
    </source>
</evidence>
<protein>
    <recommendedName>
        <fullName evidence="3">Uncharacterized protein ycf68</fullName>
    </recommendedName>
</protein>
<comment type="subcellular location">
    <subcellularLocation>
        <location evidence="1">Plastid</location>
        <location evidence="1">Chloroplast</location>
    </subcellularLocation>
</comment>
<comment type="similarity">
    <text evidence="2">Belongs to the ycf68 family.</text>
</comment>
<evidence type="ECO:0000256" key="2">
    <source>
        <dbReference type="ARBA" id="ARBA00007638"/>
    </source>
</evidence>
<evidence type="ECO:0000313" key="6">
    <source>
        <dbReference type="EMBL" id="KAK2973350.1"/>
    </source>
</evidence>
<evidence type="ECO:0000256" key="5">
    <source>
        <dbReference type="ARBA" id="ARBA00022640"/>
    </source>
</evidence>
<dbReference type="InterPro" id="IPR022546">
    <property type="entry name" value="Uncharacterised_Ycf68"/>
</dbReference>
<evidence type="ECO:0000313" key="7">
    <source>
        <dbReference type="Proteomes" id="UP001187471"/>
    </source>
</evidence>
<evidence type="ECO:0000256" key="4">
    <source>
        <dbReference type="ARBA" id="ARBA00022528"/>
    </source>
</evidence>
<comment type="caution">
    <text evidence="6">The sequence shown here is derived from an EMBL/GenBank/DDBJ whole genome shotgun (WGS) entry which is preliminary data.</text>
</comment>
<reference evidence="6" key="1">
    <citation type="submission" date="2022-12" db="EMBL/GenBank/DDBJ databases">
        <title>Draft genome assemblies for two species of Escallonia (Escalloniales).</title>
        <authorList>
            <person name="Chanderbali A."/>
            <person name="Dervinis C."/>
            <person name="Anghel I."/>
            <person name="Soltis D."/>
            <person name="Soltis P."/>
            <person name="Zapata F."/>
        </authorList>
    </citation>
    <scope>NUCLEOTIDE SEQUENCE</scope>
    <source>
        <strain evidence="6">UCBG92.1500</strain>
        <tissue evidence="6">Leaf</tissue>
    </source>
</reference>
<proteinExistence type="inferred from homology"/>
<dbReference type="EMBL" id="JAVXUO010002426">
    <property type="protein sequence ID" value="KAK2973350.1"/>
    <property type="molecule type" value="Genomic_DNA"/>
</dbReference>
<dbReference type="GO" id="GO:0009507">
    <property type="term" value="C:chloroplast"/>
    <property type="evidence" value="ECO:0007669"/>
    <property type="project" value="UniProtKB-SubCell"/>
</dbReference>
<gene>
    <name evidence="6" type="ORF">RJ640_015105</name>
</gene>
<sequence length="212" mass="23266">MATSGDIFTKKLVEGPSAPCLIKTTADSRTATAVPTARPLSTRTAHGSRLRPLSIHLTTSRIGAHRTSHGCPPQYRTATNHHCDKLVLRVGSTASTATRVGSTATNHHRSTARRTALRFGSAVSRRTGSIRFLRKRRSGKRRKRELGAGVLKEMLEDGSKVSQVHPMMWTIQGTLFLMFKPGFETKSLLRRIDGAIHVRSIVDPTFDSLMGL</sequence>
<dbReference type="AlphaFoldDB" id="A0AA88U766"/>